<sequence>MRFRQFDILLAGILGFSGVALGAFGAHALKERLVAAGRLDVWETAVHYQLIHAVALLGVALLARARPNPGLARWPGRASRAWLAGVVLFSGTLYWLALGGPRWLGPVTPLGGILLLAGWGFVIAGAFEKSEK</sequence>
<evidence type="ECO:0000256" key="4">
    <source>
        <dbReference type="ARBA" id="ARBA00022989"/>
    </source>
</evidence>
<evidence type="ECO:0000256" key="5">
    <source>
        <dbReference type="ARBA" id="ARBA00023136"/>
    </source>
</evidence>
<dbReference type="RefSeq" id="WP_068772559.1">
    <property type="nucleotide sequence ID" value="NZ_CP109796.1"/>
</dbReference>
<dbReference type="InterPro" id="IPR006696">
    <property type="entry name" value="DUF423"/>
</dbReference>
<feature type="transmembrane region" description="Helical" evidence="6">
    <location>
        <begin position="103"/>
        <end position="127"/>
    </location>
</feature>
<feature type="transmembrane region" description="Helical" evidence="6">
    <location>
        <begin position="77"/>
        <end position="97"/>
    </location>
</feature>
<name>A0A178IC00_9BACT</name>
<evidence type="ECO:0000313" key="7">
    <source>
        <dbReference type="EMBL" id="OAM87544.1"/>
    </source>
</evidence>
<dbReference type="Proteomes" id="UP000078486">
    <property type="component" value="Unassembled WGS sequence"/>
</dbReference>
<keyword evidence="3 6" id="KW-0812">Transmembrane</keyword>
<protein>
    <recommendedName>
        <fullName evidence="9">DUF423 domain-containing protein</fullName>
    </recommendedName>
</protein>
<accession>A0A178IC00</accession>
<feature type="transmembrane region" description="Helical" evidence="6">
    <location>
        <begin position="46"/>
        <end position="65"/>
    </location>
</feature>
<dbReference type="OrthoDB" id="9802121at2"/>
<keyword evidence="4 6" id="KW-1133">Transmembrane helix</keyword>
<keyword evidence="8" id="KW-1185">Reference proteome</keyword>
<comment type="similarity">
    <text evidence="2">Belongs to the UPF0382 family.</text>
</comment>
<dbReference type="STRING" id="1184151.AW736_22565"/>
<dbReference type="EMBL" id="LRRQ01000169">
    <property type="protein sequence ID" value="OAM87544.1"/>
    <property type="molecule type" value="Genomic_DNA"/>
</dbReference>
<proteinExistence type="inferred from homology"/>
<gene>
    <name evidence="7" type="ORF">AW736_22565</name>
</gene>
<comment type="caution">
    <text evidence="7">The sequence shown here is derived from an EMBL/GenBank/DDBJ whole genome shotgun (WGS) entry which is preliminary data.</text>
</comment>
<dbReference type="Pfam" id="PF04241">
    <property type="entry name" value="DUF423"/>
    <property type="match status" value="1"/>
</dbReference>
<comment type="subcellular location">
    <subcellularLocation>
        <location evidence="1">Membrane</location>
        <topology evidence="1">Multi-pass membrane protein</topology>
    </subcellularLocation>
</comment>
<evidence type="ECO:0000256" key="6">
    <source>
        <dbReference type="SAM" id="Phobius"/>
    </source>
</evidence>
<keyword evidence="5 6" id="KW-0472">Membrane</keyword>
<reference evidence="7 8" key="1">
    <citation type="submission" date="2016-01" db="EMBL/GenBank/DDBJ databases">
        <title>High potential of lignocellulose degradation of a new Verrucomicrobia species.</title>
        <authorList>
            <person name="Wang Y."/>
            <person name="Shi Y."/>
            <person name="Qiu Z."/>
            <person name="Liu S."/>
            <person name="Yang H."/>
        </authorList>
    </citation>
    <scope>NUCLEOTIDE SEQUENCE [LARGE SCALE GENOMIC DNA]</scope>
    <source>
        <strain evidence="7 8">TSB47</strain>
    </source>
</reference>
<evidence type="ECO:0000256" key="1">
    <source>
        <dbReference type="ARBA" id="ARBA00004141"/>
    </source>
</evidence>
<dbReference type="PANTHER" id="PTHR43461">
    <property type="entry name" value="TRANSMEMBRANE PROTEIN 256"/>
    <property type="match status" value="1"/>
</dbReference>
<dbReference type="AlphaFoldDB" id="A0A178IC00"/>
<evidence type="ECO:0000256" key="2">
    <source>
        <dbReference type="ARBA" id="ARBA00009694"/>
    </source>
</evidence>
<dbReference type="GO" id="GO:0016020">
    <property type="term" value="C:membrane"/>
    <property type="evidence" value="ECO:0007669"/>
    <property type="project" value="UniProtKB-SubCell"/>
</dbReference>
<evidence type="ECO:0000313" key="8">
    <source>
        <dbReference type="Proteomes" id="UP000078486"/>
    </source>
</evidence>
<dbReference type="PANTHER" id="PTHR43461:SF1">
    <property type="entry name" value="TRANSMEMBRANE PROTEIN 256"/>
    <property type="match status" value="1"/>
</dbReference>
<evidence type="ECO:0000256" key="3">
    <source>
        <dbReference type="ARBA" id="ARBA00022692"/>
    </source>
</evidence>
<evidence type="ECO:0008006" key="9">
    <source>
        <dbReference type="Google" id="ProtNLM"/>
    </source>
</evidence>
<organism evidence="7 8">
    <name type="scientific">Termitidicoccus mucosus</name>
    <dbReference type="NCBI Taxonomy" id="1184151"/>
    <lineage>
        <taxon>Bacteria</taxon>
        <taxon>Pseudomonadati</taxon>
        <taxon>Verrucomicrobiota</taxon>
        <taxon>Opitutia</taxon>
        <taxon>Opitutales</taxon>
        <taxon>Opitutaceae</taxon>
        <taxon>Termitidicoccus</taxon>
    </lineage>
</organism>